<feature type="domain" description="Carboxymuconolactone decarboxylase-like" evidence="1">
    <location>
        <begin position="63"/>
        <end position="104"/>
    </location>
</feature>
<dbReference type="Pfam" id="PF02627">
    <property type="entry name" value="CMD"/>
    <property type="match status" value="1"/>
</dbReference>
<evidence type="ECO:0000259" key="1">
    <source>
        <dbReference type="Pfam" id="PF02627"/>
    </source>
</evidence>
<dbReference type="Proteomes" id="UP000295444">
    <property type="component" value="Unassembled WGS sequence"/>
</dbReference>
<dbReference type="InterPro" id="IPR003779">
    <property type="entry name" value="CMD-like"/>
</dbReference>
<gene>
    <name evidence="2" type="ORF">EV186_103946</name>
</gene>
<dbReference type="RefSeq" id="WP_133851092.1">
    <property type="nucleotide sequence ID" value="NZ_SNXZ01000003.1"/>
</dbReference>
<proteinExistence type="predicted"/>
<sequence>MSRLTLAVLGALGNTQVKYVRPVRFGAAQGLVAEVYRQIERDFGVLAPPMTLHSPAPAVLAGAWSMLRETMLVPGHVDRVVKEAMATAVSVANTCPFCVTVHGSTYGGMTGNSVETIDDPAVTWARASVHADTAASAGIPFTAAQAPEYLGLVTMMQYLNRMANVFLGEVPLPPGTPRLALGGVMGVLVGLIKSAAGTEPAPGRSLALLPEASLPAELGWAAAAPTVAGAMAKAAAAVEEAGSRAAPAQVRDLVRAELAGWRGEPKGISRAWVDHLVAALPTARRPAARLALLVAFASYQVDKRVVADFRRTDPSDATLVELAAWSAMAAARRIGEWAAPSDSAEPGYFEP</sequence>
<evidence type="ECO:0000313" key="2">
    <source>
        <dbReference type="EMBL" id="TDP97966.1"/>
    </source>
</evidence>
<dbReference type="Gene3D" id="1.20.1290.10">
    <property type="entry name" value="AhpD-like"/>
    <property type="match status" value="1"/>
</dbReference>
<protein>
    <submittedName>
        <fullName evidence="2">AhpD family alkylhydroperoxidase</fullName>
    </submittedName>
</protein>
<dbReference type="OrthoDB" id="3342615at2"/>
<name>A0A4R6SFS8_LABRH</name>
<dbReference type="AlphaFoldDB" id="A0A4R6SFS8"/>
<keyword evidence="2" id="KW-0560">Oxidoreductase</keyword>
<reference evidence="2 3" key="1">
    <citation type="submission" date="2019-03" db="EMBL/GenBank/DDBJ databases">
        <title>Genomic Encyclopedia of Type Strains, Phase IV (KMG-IV): sequencing the most valuable type-strain genomes for metagenomic binning, comparative biology and taxonomic classification.</title>
        <authorList>
            <person name="Goeker M."/>
        </authorList>
    </citation>
    <scope>NUCLEOTIDE SEQUENCE [LARGE SCALE GENOMIC DNA]</scope>
    <source>
        <strain evidence="2 3">DSM 45361</strain>
    </source>
</reference>
<organism evidence="2 3">
    <name type="scientific">Labedaea rhizosphaerae</name>
    <dbReference type="NCBI Taxonomy" id="598644"/>
    <lineage>
        <taxon>Bacteria</taxon>
        <taxon>Bacillati</taxon>
        <taxon>Actinomycetota</taxon>
        <taxon>Actinomycetes</taxon>
        <taxon>Pseudonocardiales</taxon>
        <taxon>Pseudonocardiaceae</taxon>
        <taxon>Labedaea</taxon>
    </lineage>
</organism>
<comment type="caution">
    <text evidence="2">The sequence shown here is derived from an EMBL/GenBank/DDBJ whole genome shotgun (WGS) entry which is preliminary data.</text>
</comment>
<accession>A0A4R6SFS8</accession>
<keyword evidence="3" id="KW-1185">Reference proteome</keyword>
<keyword evidence="2" id="KW-0575">Peroxidase</keyword>
<dbReference type="GO" id="GO:0051920">
    <property type="term" value="F:peroxiredoxin activity"/>
    <property type="evidence" value="ECO:0007669"/>
    <property type="project" value="InterPro"/>
</dbReference>
<evidence type="ECO:0000313" key="3">
    <source>
        <dbReference type="Proteomes" id="UP000295444"/>
    </source>
</evidence>
<dbReference type="InterPro" id="IPR029032">
    <property type="entry name" value="AhpD-like"/>
</dbReference>
<dbReference type="EMBL" id="SNXZ01000003">
    <property type="protein sequence ID" value="TDP97966.1"/>
    <property type="molecule type" value="Genomic_DNA"/>
</dbReference>
<dbReference type="SUPFAM" id="SSF69118">
    <property type="entry name" value="AhpD-like"/>
    <property type="match status" value="1"/>
</dbReference>